<sequence length="224" mass="24309">MGFPADVIIWSFADRMEIHRLSLHKVSVQSLCFSPTENYLATLGGQDDNSLVIWDVSKGSAVCGTPAASDTAQCVKFFSETDFKLVTGGNYHVISWDFDLENKKLRSSPANLGQLKRVVTNVVADPEDKYVYCGTSTGARGERILAGAHLSPLSFVLRCLLHLLLFSLPSLSSLLSRPSLLLPPLPPHPLPSRCKPPPPAILPPPSSLLLPPVEHGPRAKVFCS</sequence>
<keyword evidence="3" id="KW-0963">Cytoplasm</keyword>
<reference evidence="12" key="1">
    <citation type="submission" date="2023-10" db="EMBL/GenBank/DDBJ databases">
        <authorList>
            <person name="Chen Y."/>
            <person name="Shah S."/>
            <person name="Dougan E. K."/>
            <person name="Thang M."/>
            <person name="Chan C."/>
        </authorList>
    </citation>
    <scope>NUCLEOTIDE SEQUENCE [LARGE SCALE GENOMIC DNA]</scope>
</reference>
<evidence type="ECO:0000256" key="6">
    <source>
        <dbReference type="ARBA" id="ARBA00022846"/>
    </source>
</evidence>
<comment type="subcellular location">
    <subcellularLocation>
        <location evidence="1">Cell projection</location>
        <location evidence="1">Cilium</location>
        <location evidence="1">Flagellum</location>
    </subcellularLocation>
    <subcellularLocation>
        <location evidence="2">Cytoplasm</location>
    </subcellularLocation>
</comment>
<organism evidence="12 13">
    <name type="scientific">Prorocentrum cordatum</name>
    <dbReference type="NCBI Taxonomy" id="2364126"/>
    <lineage>
        <taxon>Eukaryota</taxon>
        <taxon>Sar</taxon>
        <taxon>Alveolata</taxon>
        <taxon>Dinophyceae</taxon>
        <taxon>Prorocentrales</taxon>
        <taxon>Prorocentraceae</taxon>
        <taxon>Prorocentrum</taxon>
    </lineage>
</organism>
<keyword evidence="13" id="KW-1185">Reference proteome</keyword>
<evidence type="ECO:0000256" key="9">
    <source>
        <dbReference type="ARBA" id="ARBA00029456"/>
    </source>
</evidence>
<evidence type="ECO:0000313" key="12">
    <source>
        <dbReference type="EMBL" id="CAK0816344.1"/>
    </source>
</evidence>
<keyword evidence="4 11" id="KW-0853">WD repeat</keyword>
<dbReference type="InterPro" id="IPR019775">
    <property type="entry name" value="WD40_repeat_CS"/>
</dbReference>
<dbReference type="PROSITE" id="PS00678">
    <property type="entry name" value="WD_REPEATS_1"/>
    <property type="match status" value="1"/>
</dbReference>
<feature type="repeat" description="WD" evidence="11">
    <location>
        <begin position="21"/>
        <end position="64"/>
    </location>
</feature>
<evidence type="ECO:0000256" key="2">
    <source>
        <dbReference type="ARBA" id="ARBA00004496"/>
    </source>
</evidence>
<evidence type="ECO:0000256" key="7">
    <source>
        <dbReference type="ARBA" id="ARBA00023069"/>
    </source>
</evidence>
<keyword evidence="5" id="KW-0677">Repeat</keyword>
<protein>
    <recommendedName>
        <fullName evidence="10">Cilia- and flagella-associated protein 52</fullName>
    </recommendedName>
</protein>
<comment type="caution">
    <text evidence="12">The sequence shown here is derived from an EMBL/GenBank/DDBJ whole genome shotgun (WGS) entry which is preliminary data.</text>
</comment>
<evidence type="ECO:0000256" key="5">
    <source>
        <dbReference type="ARBA" id="ARBA00022737"/>
    </source>
</evidence>
<evidence type="ECO:0000256" key="8">
    <source>
        <dbReference type="ARBA" id="ARBA00023273"/>
    </source>
</evidence>
<accession>A0ABN9RBJ3</accession>
<dbReference type="InterPro" id="IPR015943">
    <property type="entry name" value="WD40/YVTN_repeat-like_dom_sf"/>
</dbReference>
<proteinExistence type="inferred from homology"/>
<dbReference type="Proteomes" id="UP001189429">
    <property type="component" value="Unassembled WGS sequence"/>
</dbReference>
<dbReference type="PANTHER" id="PTHR13720">
    <property type="entry name" value="WD-40 REPEAT PROTEIN"/>
    <property type="match status" value="1"/>
</dbReference>
<keyword evidence="8" id="KW-0966">Cell projection</keyword>
<name>A0ABN9RBJ3_9DINO</name>
<dbReference type="InterPro" id="IPR050630">
    <property type="entry name" value="WD_repeat_EMAP"/>
</dbReference>
<dbReference type="SUPFAM" id="SSF50978">
    <property type="entry name" value="WD40 repeat-like"/>
    <property type="match status" value="1"/>
</dbReference>
<dbReference type="Pfam" id="PF00400">
    <property type="entry name" value="WD40"/>
    <property type="match status" value="1"/>
</dbReference>
<keyword evidence="7" id="KW-0969">Cilium</keyword>
<keyword evidence="6" id="KW-0282">Flagellum</keyword>
<evidence type="ECO:0000256" key="1">
    <source>
        <dbReference type="ARBA" id="ARBA00004230"/>
    </source>
</evidence>
<evidence type="ECO:0000256" key="3">
    <source>
        <dbReference type="ARBA" id="ARBA00022490"/>
    </source>
</evidence>
<evidence type="ECO:0000313" key="13">
    <source>
        <dbReference type="Proteomes" id="UP001189429"/>
    </source>
</evidence>
<dbReference type="EMBL" id="CAUYUJ010006169">
    <property type="protein sequence ID" value="CAK0816344.1"/>
    <property type="molecule type" value="Genomic_DNA"/>
</dbReference>
<gene>
    <name evidence="12" type="ORF">PCOR1329_LOCUS19342</name>
</gene>
<dbReference type="Gene3D" id="2.130.10.10">
    <property type="entry name" value="YVTN repeat-like/Quinoprotein amine dehydrogenase"/>
    <property type="match status" value="1"/>
</dbReference>
<dbReference type="InterPro" id="IPR036322">
    <property type="entry name" value="WD40_repeat_dom_sf"/>
</dbReference>
<dbReference type="PROSITE" id="PS50082">
    <property type="entry name" value="WD_REPEATS_2"/>
    <property type="match status" value="1"/>
</dbReference>
<dbReference type="InterPro" id="IPR001680">
    <property type="entry name" value="WD40_rpt"/>
</dbReference>
<dbReference type="PANTHER" id="PTHR13720:SF14">
    <property type="entry name" value="CILIA- AND FLAGELLA-ASSOCIATED PROTEIN 52"/>
    <property type="match status" value="1"/>
</dbReference>
<comment type="similarity">
    <text evidence="9">Belongs to the CFAP52 family.</text>
</comment>
<evidence type="ECO:0000256" key="11">
    <source>
        <dbReference type="PROSITE-ProRule" id="PRU00221"/>
    </source>
</evidence>
<evidence type="ECO:0000256" key="4">
    <source>
        <dbReference type="ARBA" id="ARBA00022574"/>
    </source>
</evidence>
<evidence type="ECO:0000256" key="10">
    <source>
        <dbReference type="ARBA" id="ARBA00029552"/>
    </source>
</evidence>